<sequence length="161" mass="18245">MKPILERFLQIPLHCFLGSISSNKDNDCCPSSHRCTDLLSNIAPSIFYKDTLARFYDPRYEPAFSNPKILHPDHEAVTANPAPGDGEFRPVSPGLTSYSDVKSERVTGIAYDDYLTFLDNGASGSGISRRESELRAFARYKERYHEYLHEIASVKVGKRRR</sequence>
<keyword evidence="3" id="KW-1185">Reference proteome</keyword>
<proteinExistence type="predicted"/>
<evidence type="ECO:0000256" key="1">
    <source>
        <dbReference type="SAM" id="MobiDB-lite"/>
    </source>
</evidence>
<accession>C8V9L8</accession>
<dbReference type="GeneID" id="2868439"/>
<protein>
    <submittedName>
        <fullName evidence="2">Uncharacterized protein</fullName>
    </submittedName>
</protein>
<dbReference type="KEGG" id="ani:ANIA_08818"/>
<dbReference type="HOGENOM" id="CLU_1643688_0_0_1"/>
<reference evidence="3" key="1">
    <citation type="journal article" date="2005" name="Nature">
        <title>Sequencing of Aspergillus nidulans and comparative analysis with A. fumigatus and A. oryzae.</title>
        <authorList>
            <person name="Galagan J.E."/>
            <person name="Calvo S.E."/>
            <person name="Cuomo C."/>
            <person name="Ma L.J."/>
            <person name="Wortman J.R."/>
            <person name="Batzoglou S."/>
            <person name="Lee S.I."/>
            <person name="Basturkmen M."/>
            <person name="Spevak C.C."/>
            <person name="Clutterbuck J."/>
            <person name="Kapitonov V."/>
            <person name="Jurka J."/>
            <person name="Scazzocchio C."/>
            <person name="Farman M."/>
            <person name="Butler J."/>
            <person name="Purcell S."/>
            <person name="Harris S."/>
            <person name="Braus G.H."/>
            <person name="Draht O."/>
            <person name="Busch S."/>
            <person name="D'Enfert C."/>
            <person name="Bouchier C."/>
            <person name="Goldman G.H."/>
            <person name="Bell-Pedersen D."/>
            <person name="Griffiths-Jones S."/>
            <person name="Doonan J.H."/>
            <person name="Yu J."/>
            <person name="Vienken K."/>
            <person name="Pain A."/>
            <person name="Freitag M."/>
            <person name="Selker E.U."/>
            <person name="Archer D.B."/>
            <person name="Penalva M.A."/>
            <person name="Oakley B.R."/>
            <person name="Momany M."/>
            <person name="Tanaka T."/>
            <person name="Kumagai T."/>
            <person name="Asai K."/>
            <person name="Machida M."/>
            <person name="Nierman W.C."/>
            <person name="Denning D.W."/>
            <person name="Caddick M."/>
            <person name="Hynes M."/>
            <person name="Paoletti M."/>
            <person name="Fischer R."/>
            <person name="Miller B."/>
            <person name="Dyer P."/>
            <person name="Sachs M.S."/>
            <person name="Osmani S.A."/>
            <person name="Birren B.W."/>
        </authorList>
    </citation>
    <scope>NUCLEOTIDE SEQUENCE [LARGE SCALE GENOMIC DNA]</scope>
    <source>
        <strain evidence="3">FGSC A4 / ATCC 38163 / CBS 112.46 / NRRL 194 / M139</strain>
    </source>
</reference>
<accession>Q5ASB2</accession>
<evidence type="ECO:0000313" key="3">
    <source>
        <dbReference type="Proteomes" id="UP000000560"/>
    </source>
</evidence>
<dbReference type="InParanoid" id="Q5ASB2"/>
<reference evidence="3" key="2">
    <citation type="journal article" date="2009" name="Fungal Genet. Biol.">
        <title>The 2008 update of the Aspergillus nidulans genome annotation: a community effort.</title>
        <authorList>
            <person name="Wortman J.R."/>
            <person name="Gilsenan J.M."/>
            <person name="Joardar V."/>
            <person name="Deegan J."/>
            <person name="Clutterbuck J."/>
            <person name="Andersen M.R."/>
            <person name="Archer D."/>
            <person name="Bencina M."/>
            <person name="Braus G."/>
            <person name="Coutinho P."/>
            <person name="von Dohren H."/>
            <person name="Doonan J."/>
            <person name="Driessen A.J."/>
            <person name="Durek P."/>
            <person name="Espeso E."/>
            <person name="Fekete E."/>
            <person name="Flipphi M."/>
            <person name="Estrada C.G."/>
            <person name="Geysens S."/>
            <person name="Goldman G."/>
            <person name="de Groot P.W."/>
            <person name="Hansen K."/>
            <person name="Harris S.D."/>
            <person name="Heinekamp T."/>
            <person name="Helmstaedt K."/>
            <person name="Henrissat B."/>
            <person name="Hofmann G."/>
            <person name="Homan T."/>
            <person name="Horio T."/>
            <person name="Horiuchi H."/>
            <person name="James S."/>
            <person name="Jones M."/>
            <person name="Karaffa L."/>
            <person name="Karanyi Z."/>
            <person name="Kato M."/>
            <person name="Keller N."/>
            <person name="Kelly D.E."/>
            <person name="Kiel J.A."/>
            <person name="Kim J.M."/>
            <person name="van der Klei I.J."/>
            <person name="Klis F.M."/>
            <person name="Kovalchuk A."/>
            <person name="Krasevec N."/>
            <person name="Kubicek C.P."/>
            <person name="Liu B."/>
            <person name="Maccabe A."/>
            <person name="Meyer V."/>
            <person name="Mirabito P."/>
            <person name="Miskei M."/>
            <person name="Mos M."/>
            <person name="Mullins J."/>
            <person name="Nelson D.R."/>
            <person name="Nielsen J."/>
            <person name="Oakley B.R."/>
            <person name="Osmani S.A."/>
            <person name="Pakula T."/>
            <person name="Paszewski A."/>
            <person name="Paulsen I."/>
            <person name="Pilsyk S."/>
            <person name="Pocsi I."/>
            <person name="Punt P.J."/>
            <person name="Ram A.F."/>
            <person name="Ren Q."/>
            <person name="Robellet X."/>
            <person name="Robson G."/>
            <person name="Seiboth B."/>
            <person name="van Solingen P."/>
            <person name="Specht T."/>
            <person name="Sun J."/>
            <person name="Taheri-Talesh N."/>
            <person name="Takeshita N."/>
            <person name="Ussery D."/>
            <person name="vanKuyk P.A."/>
            <person name="Visser H."/>
            <person name="van de Vondervoort P.J."/>
            <person name="de Vries R.P."/>
            <person name="Walton J."/>
            <person name="Xiang X."/>
            <person name="Xiong Y."/>
            <person name="Zeng A.P."/>
            <person name="Brandt B.W."/>
            <person name="Cornell M.J."/>
            <person name="van den Hondel C.A."/>
            <person name="Visser J."/>
            <person name="Oliver S.G."/>
            <person name="Turner G."/>
        </authorList>
    </citation>
    <scope>GENOME REANNOTATION</scope>
    <source>
        <strain evidence="3">FGSC A4 / ATCC 38163 / CBS 112.46 / NRRL 194 / M139</strain>
    </source>
</reference>
<dbReference type="VEuPathDB" id="FungiDB:AN8818"/>
<evidence type="ECO:0000313" key="2">
    <source>
        <dbReference type="EMBL" id="CBF77958.1"/>
    </source>
</evidence>
<name>Q5ASB2_EMENI</name>
<organism evidence="2 3">
    <name type="scientific">Emericella nidulans (strain FGSC A4 / ATCC 38163 / CBS 112.46 / NRRL 194 / M139)</name>
    <name type="common">Aspergillus nidulans</name>
    <dbReference type="NCBI Taxonomy" id="227321"/>
    <lineage>
        <taxon>Eukaryota</taxon>
        <taxon>Fungi</taxon>
        <taxon>Dikarya</taxon>
        <taxon>Ascomycota</taxon>
        <taxon>Pezizomycotina</taxon>
        <taxon>Eurotiomycetes</taxon>
        <taxon>Eurotiomycetidae</taxon>
        <taxon>Eurotiales</taxon>
        <taxon>Aspergillaceae</taxon>
        <taxon>Aspergillus</taxon>
        <taxon>Aspergillus subgen. Nidulantes</taxon>
    </lineage>
</organism>
<dbReference type="Proteomes" id="UP000000560">
    <property type="component" value="Chromosome III"/>
</dbReference>
<dbReference type="EMBL" id="BN001303">
    <property type="protein sequence ID" value="CBF77958.1"/>
    <property type="molecule type" value="Genomic_DNA"/>
</dbReference>
<dbReference type="RefSeq" id="XP_682087.1">
    <property type="nucleotide sequence ID" value="XM_676995.1"/>
</dbReference>
<feature type="region of interest" description="Disordered" evidence="1">
    <location>
        <begin position="71"/>
        <end position="90"/>
    </location>
</feature>
<gene>
    <name evidence="2" type="ORF">ANIA_08818</name>
</gene>
<dbReference type="AlphaFoldDB" id="Q5ASB2"/>